<evidence type="ECO:0000313" key="2">
    <source>
        <dbReference type="EMBL" id="CCF62065.1"/>
    </source>
</evidence>
<dbReference type="Pfam" id="PF13304">
    <property type="entry name" value="AAA_21"/>
    <property type="match status" value="1"/>
</dbReference>
<dbReference type="InterPro" id="IPR027417">
    <property type="entry name" value="P-loop_NTPase"/>
</dbReference>
<dbReference type="SUPFAM" id="SSF52540">
    <property type="entry name" value="P-loop containing nucleoside triphosphate hydrolases"/>
    <property type="match status" value="1"/>
</dbReference>
<evidence type="ECO:0000313" key="3">
    <source>
        <dbReference type="Proteomes" id="UP000008190"/>
    </source>
</evidence>
<name>H6R4J6_NOCCG</name>
<dbReference type="HOGENOM" id="CLU_1015018_0_0_11"/>
<evidence type="ECO:0000259" key="1">
    <source>
        <dbReference type="Pfam" id="PF13304"/>
    </source>
</evidence>
<dbReference type="GO" id="GO:0016887">
    <property type="term" value="F:ATP hydrolysis activity"/>
    <property type="evidence" value="ECO:0007669"/>
    <property type="project" value="InterPro"/>
</dbReference>
<keyword evidence="3" id="KW-1185">Reference proteome</keyword>
<organism evidence="2 3">
    <name type="scientific">Nocardia cyriacigeorgica (strain GUH-2)</name>
    <dbReference type="NCBI Taxonomy" id="1127134"/>
    <lineage>
        <taxon>Bacteria</taxon>
        <taxon>Bacillati</taxon>
        <taxon>Actinomycetota</taxon>
        <taxon>Actinomycetes</taxon>
        <taxon>Mycobacteriales</taxon>
        <taxon>Nocardiaceae</taxon>
        <taxon>Nocardia</taxon>
    </lineage>
</organism>
<dbReference type="KEGG" id="ncy:NOCYR_1265"/>
<dbReference type="InterPro" id="IPR003959">
    <property type="entry name" value="ATPase_AAA_core"/>
</dbReference>
<dbReference type="Proteomes" id="UP000008190">
    <property type="component" value="Chromosome"/>
</dbReference>
<dbReference type="RefSeq" id="WP_014349532.1">
    <property type="nucleotide sequence ID" value="NC_016887.1"/>
</dbReference>
<dbReference type="EMBL" id="FO082843">
    <property type="protein sequence ID" value="CCF62065.1"/>
    <property type="molecule type" value="Genomic_DNA"/>
</dbReference>
<dbReference type="eggNOG" id="COG1106">
    <property type="taxonomic scope" value="Bacteria"/>
</dbReference>
<dbReference type="OrthoDB" id="9809324at2"/>
<dbReference type="AlphaFoldDB" id="H6R4J6"/>
<gene>
    <name evidence="2" type="ordered locus">NOCYR_1265</name>
</gene>
<dbReference type="Gene3D" id="3.40.50.300">
    <property type="entry name" value="P-loop containing nucleotide triphosphate hydrolases"/>
    <property type="match status" value="1"/>
</dbReference>
<sequence>MAAAKGHTRLTEVYRWFQFGLAGADDSDFEPRLHFPLHLSQGAKGHEVDARAVNAMLAYADLGASAVKATKIDDDEASEFTRMRKAIREAVGDKVVLSTPAFKDVRVVHHVGDRVFELPLQDESSGTQTWIGLAGLVVTALGHGAVLCIDELDARLHPQLVDTFVGMFMSPTLNHRGAQLICSTHDVSLIGRHAKTEISRDQIWLTEKDAATLATAATVSHTRRSATPNYRARYPAARRHATTLCLPDVDGIATNPWTNIHELVDRVRTNYSDL</sequence>
<dbReference type="STRING" id="1127134.NOCYR_1265"/>
<dbReference type="GO" id="GO:0005524">
    <property type="term" value="F:ATP binding"/>
    <property type="evidence" value="ECO:0007669"/>
    <property type="project" value="InterPro"/>
</dbReference>
<protein>
    <recommendedName>
        <fullName evidence="1">ATPase AAA-type core domain-containing protein</fullName>
    </recommendedName>
</protein>
<feature type="domain" description="ATPase AAA-type core" evidence="1">
    <location>
        <begin position="82"/>
        <end position="190"/>
    </location>
</feature>
<accession>H6R4J6</accession>
<proteinExistence type="predicted"/>
<reference evidence="2 3" key="1">
    <citation type="journal article" date="2012" name="J. Bacteriol.">
        <title>Genome sequence of the human- and animal-pathogenic strain Nocardia cyriacigeorgica GUH-2.</title>
        <authorList>
            <person name="Zoropogui A."/>
            <person name="Pujic P."/>
            <person name="Normand P."/>
            <person name="Barbe V."/>
            <person name="Beaman B."/>
            <person name="Beaman L."/>
            <person name="Boiron P."/>
            <person name="Colinon C."/>
            <person name="Deredjian A."/>
            <person name="Graindorge A."/>
            <person name="Mangenot S."/>
            <person name="Nazaret S."/>
            <person name="Neto M."/>
            <person name="Petit S."/>
            <person name="Roche D."/>
            <person name="Vallenet D."/>
            <person name="Rodriguez-Nava V."/>
            <person name="Richard Y."/>
            <person name="Cournoyer B."/>
            <person name="Blaha D."/>
        </authorList>
    </citation>
    <scope>NUCLEOTIDE SEQUENCE [LARGE SCALE GENOMIC DNA]</scope>
    <source>
        <strain evidence="2 3">GUH-2</strain>
    </source>
</reference>